<dbReference type="EMBL" id="GBXM01032937">
    <property type="protein sequence ID" value="JAH75640.1"/>
    <property type="molecule type" value="Transcribed_RNA"/>
</dbReference>
<reference evidence="1" key="1">
    <citation type="submission" date="2014-11" db="EMBL/GenBank/DDBJ databases">
        <authorList>
            <person name="Amaro Gonzalez C."/>
        </authorList>
    </citation>
    <scope>NUCLEOTIDE SEQUENCE</scope>
</reference>
<name>A0A0E9VKE7_ANGAN</name>
<organism evidence="1">
    <name type="scientific">Anguilla anguilla</name>
    <name type="common">European freshwater eel</name>
    <name type="synonym">Muraena anguilla</name>
    <dbReference type="NCBI Taxonomy" id="7936"/>
    <lineage>
        <taxon>Eukaryota</taxon>
        <taxon>Metazoa</taxon>
        <taxon>Chordata</taxon>
        <taxon>Craniata</taxon>
        <taxon>Vertebrata</taxon>
        <taxon>Euteleostomi</taxon>
        <taxon>Actinopterygii</taxon>
        <taxon>Neopterygii</taxon>
        <taxon>Teleostei</taxon>
        <taxon>Anguilliformes</taxon>
        <taxon>Anguillidae</taxon>
        <taxon>Anguilla</taxon>
    </lineage>
</organism>
<dbReference type="AlphaFoldDB" id="A0A0E9VKE7"/>
<sequence length="31" mass="3696">MNCSVRNLGDSQPNSYQLHLNKNVLVERRFY</sequence>
<proteinExistence type="predicted"/>
<accession>A0A0E9VKE7</accession>
<reference evidence="1" key="2">
    <citation type="journal article" date="2015" name="Fish Shellfish Immunol.">
        <title>Early steps in the European eel (Anguilla anguilla)-Vibrio vulnificus interaction in the gills: Role of the RtxA13 toxin.</title>
        <authorList>
            <person name="Callol A."/>
            <person name="Pajuelo D."/>
            <person name="Ebbesson L."/>
            <person name="Teles M."/>
            <person name="MacKenzie S."/>
            <person name="Amaro C."/>
        </authorList>
    </citation>
    <scope>NUCLEOTIDE SEQUENCE</scope>
</reference>
<dbReference type="EMBL" id="GBXM01030045">
    <property type="protein sequence ID" value="JAH78532.1"/>
    <property type="molecule type" value="Transcribed_RNA"/>
</dbReference>
<evidence type="ECO:0000313" key="1">
    <source>
        <dbReference type="EMBL" id="JAH78532.1"/>
    </source>
</evidence>
<protein>
    <submittedName>
        <fullName evidence="1">Uncharacterized protein</fullName>
    </submittedName>
</protein>